<keyword evidence="4 7" id="KW-0238">DNA-binding</keyword>
<evidence type="ECO:0000256" key="3">
    <source>
        <dbReference type="ARBA" id="ARBA00023015"/>
    </source>
</evidence>
<reference evidence="10" key="1">
    <citation type="journal article" date="2013" name="Science">
        <title>The Amborella genome and the evolution of flowering plants.</title>
        <authorList>
            <consortium name="Amborella Genome Project"/>
        </authorList>
    </citation>
    <scope>NUCLEOTIDE SEQUENCE [LARGE SCALE GENOMIC DNA]</scope>
</reference>
<dbReference type="Proteomes" id="UP000017836">
    <property type="component" value="Unassembled WGS sequence"/>
</dbReference>
<dbReference type="OMA" id="STIPHEA"/>
<dbReference type="HOGENOM" id="CLU_039119_0_0_1"/>
<keyword evidence="5 7" id="KW-0804">Transcription</keyword>
<keyword evidence="10" id="KW-1185">Reference proteome</keyword>
<evidence type="ECO:0000256" key="8">
    <source>
        <dbReference type="SAM" id="MobiDB-lite"/>
    </source>
</evidence>
<dbReference type="Gramene" id="ERN05777">
    <property type="protein sequence ID" value="ERN05777"/>
    <property type="gene ID" value="AMTR_s00006p00254090"/>
</dbReference>
<organism evidence="9 10">
    <name type="scientific">Amborella trichopoda</name>
    <dbReference type="NCBI Taxonomy" id="13333"/>
    <lineage>
        <taxon>Eukaryota</taxon>
        <taxon>Viridiplantae</taxon>
        <taxon>Streptophyta</taxon>
        <taxon>Embryophyta</taxon>
        <taxon>Tracheophyta</taxon>
        <taxon>Spermatophyta</taxon>
        <taxon>Magnoliopsida</taxon>
        <taxon>Amborellales</taxon>
        <taxon>Amborellaceae</taxon>
        <taxon>Amborella</taxon>
    </lineage>
</organism>
<evidence type="ECO:0000256" key="4">
    <source>
        <dbReference type="ARBA" id="ARBA00023125"/>
    </source>
</evidence>
<dbReference type="PANTHER" id="PTHR31421:SF2">
    <property type="entry name" value="PROTEIN BASIC PENTACYSTEINE6"/>
    <property type="match status" value="1"/>
</dbReference>
<sequence length="356" mass="39264">MNQASFGPLAKSQNQNFFRMPEEHSFTSILPSHNVDGTGKDRKQLCNLIGNTSLEDRGLKEFASSRMTTVKAERDAAVRERDMAIAEKKAATSERDSAFNQRDMALAQREEAVMERDAALAALESLKRDHPDWHAYVAQLAHIFSSTQLGSCVREARVDQPIENYAYNSNRADGQMGLSGPSQPVVAPTDGSNPDMGPTKNGEKRKGGAWDGKKPGRRNSATNPAKKRKPAAEKKVGIAQQNPKPTGQKRRERGSSLHKSLSMPVPYCSCTGANHICHRWGDGGWQSACCTPVMSVYPLPMNPYKKGYRLTGRKMSGGAFQKVLQRLGQQGVDVTKPIDLKDHWAKHGSNKYVMIK</sequence>
<evidence type="ECO:0000256" key="6">
    <source>
        <dbReference type="ARBA" id="ARBA00023242"/>
    </source>
</evidence>
<dbReference type="EMBL" id="KI393980">
    <property type="protein sequence ID" value="ERN05777.1"/>
    <property type="molecule type" value="Genomic_DNA"/>
</dbReference>
<keyword evidence="3 7" id="KW-0805">Transcription regulation</keyword>
<feature type="compositionally biased region" description="Basic and acidic residues" evidence="8">
    <location>
        <begin position="201"/>
        <end position="214"/>
    </location>
</feature>
<dbReference type="InterPro" id="IPR010409">
    <property type="entry name" value="GAGA-bd_tscrpt_act"/>
</dbReference>
<dbReference type="GO" id="GO:0003700">
    <property type="term" value="F:DNA-binding transcription factor activity"/>
    <property type="evidence" value="ECO:0000318"/>
    <property type="project" value="GO_Central"/>
</dbReference>
<dbReference type="KEGG" id="atr:18433963"/>
<dbReference type="OrthoDB" id="1936470at2759"/>
<dbReference type="GO" id="GO:0005634">
    <property type="term" value="C:nucleus"/>
    <property type="evidence" value="ECO:0000318"/>
    <property type="project" value="GO_Central"/>
</dbReference>
<evidence type="ECO:0000256" key="5">
    <source>
        <dbReference type="ARBA" id="ARBA00023163"/>
    </source>
</evidence>
<keyword evidence="6 7" id="KW-0539">Nucleus</keyword>
<feature type="region of interest" description="Disordered" evidence="8">
    <location>
        <begin position="170"/>
        <end position="259"/>
    </location>
</feature>
<dbReference type="AlphaFoldDB" id="W1P7C9"/>
<accession>W1P7C9</accession>
<dbReference type="PANTHER" id="PTHR31421">
    <property type="entry name" value="PROTEIN BASIC PENTACYSTEINE3"/>
    <property type="match status" value="1"/>
</dbReference>
<name>W1P7C9_AMBTC</name>
<dbReference type="GO" id="GO:0043565">
    <property type="term" value="F:sequence-specific DNA binding"/>
    <property type="evidence" value="ECO:0000318"/>
    <property type="project" value="GO_Central"/>
</dbReference>
<dbReference type="GO" id="GO:0009723">
    <property type="term" value="P:response to ethylene"/>
    <property type="evidence" value="ECO:0000318"/>
    <property type="project" value="GO_Central"/>
</dbReference>
<evidence type="ECO:0000313" key="10">
    <source>
        <dbReference type="Proteomes" id="UP000017836"/>
    </source>
</evidence>
<evidence type="ECO:0000313" key="9">
    <source>
        <dbReference type="EMBL" id="ERN05777.1"/>
    </source>
</evidence>
<comment type="subcellular location">
    <subcellularLocation>
        <location evidence="1 7">Nucleus</location>
    </subcellularLocation>
</comment>
<proteinExistence type="inferred from homology"/>
<evidence type="ECO:0000256" key="7">
    <source>
        <dbReference type="RuleBase" id="RU367160"/>
    </source>
</evidence>
<dbReference type="SMART" id="SM01226">
    <property type="entry name" value="GAGA_bind"/>
    <property type="match status" value="1"/>
</dbReference>
<gene>
    <name evidence="9" type="ORF">AMTR_s00006p00254090</name>
</gene>
<protein>
    <recommendedName>
        <fullName evidence="7">GAGA-binding transcriptional activator</fullName>
    </recommendedName>
</protein>
<dbReference type="Pfam" id="PF06217">
    <property type="entry name" value="GAGA_bind"/>
    <property type="match status" value="1"/>
</dbReference>
<dbReference type="eggNOG" id="ENOG502QRPH">
    <property type="taxonomic scope" value="Eukaryota"/>
</dbReference>
<evidence type="ECO:0000256" key="2">
    <source>
        <dbReference type="ARBA" id="ARBA00007911"/>
    </source>
</evidence>
<evidence type="ECO:0000256" key="1">
    <source>
        <dbReference type="ARBA" id="ARBA00004123"/>
    </source>
</evidence>
<comment type="similarity">
    <text evidence="2 7">Belongs to the BBR/BPC family.</text>
</comment>
<comment type="function">
    <text evidence="7">Transcriptional regulator that specifically binds to GA-rich elements (GAGA-repeats) present in regulatory sequences of genes involved in developmental processes.</text>
</comment>